<evidence type="ECO:0000313" key="4">
    <source>
        <dbReference type="Proteomes" id="UP000494165"/>
    </source>
</evidence>
<comment type="caution">
    <text evidence="3">The sequence shown here is derived from an EMBL/GenBank/DDBJ whole genome shotgun (WGS) entry which is preliminary data.</text>
</comment>
<feature type="coiled-coil region" evidence="1">
    <location>
        <begin position="426"/>
        <end position="460"/>
    </location>
</feature>
<feature type="coiled-coil region" evidence="1">
    <location>
        <begin position="500"/>
        <end position="541"/>
    </location>
</feature>
<feature type="region of interest" description="Disordered" evidence="2">
    <location>
        <begin position="203"/>
        <end position="227"/>
    </location>
</feature>
<feature type="compositionally biased region" description="Basic and acidic residues" evidence="2">
    <location>
        <begin position="345"/>
        <end position="360"/>
    </location>
</feature>
<feature type="region of interest" description="Disordered" evidence="2">
    <location>
        <begin position="341"/>
        <end position="360"/>
    </location>
</feature>
<accession>A0A8S1CSR2</accession>
<name>A0A8S1CSR2_9INSE</name>
<evidence type="ECO:0000256" key="2">
    <source>
        <dbReference type="SAM" id="MobiDB-lite"/>
    </source>
</evidence>
<dbReference type="AlphaFoldDB" id="A0A8S1CSR2"/>
<proteinExistence type="predicted"/>
<dbReference type="Proteomes" id="UP000494165">
    <property type="component" value="Unassembled WGS sequence"/>
</dbReference>
<evidence type="ECO:0000256" key="1">
    <source>
        <dbReference type="SAM" id="Coils"/>
    </source>
</evidence>
<organism evidence="3 4">
    <name type="scientific">Cloeon dipterum</name>
    <dbReference type="NCBI Taxonomy" id="197152"/>
    <lineage>
        <taxon>Eukaryota</taxon>
        <taxon>Metazoa</taxon>
        <taxon>Ecdysozoa</taxon>
        <taxon>Arthropoda</taxon>
        <taxon>Hexapoda</taxon>
        <taxon>Insecta</taxon>
        <taxon>Pterygota</taxon>
        <taxon>Palaeoptera</taxon>
        <taxon>Ephemeroptera</taxon>
        <taxon>Pisciforma</taxon>
        <taxon>Baetidae</taxon>
        <taxon>Cloeon</taxon>
    </lineage>
</organism>
<protein>
    <submittedName>
        <fullName evidence="3">Uncharacterized protein</fullName>
    </submittedName>
</protein>
<reference evidence="3 4" key="1">
    <citation type="submission" date="2020-04" db="EMBL/GenBank/DDBJ databases">
        <authorList>
            <person name="Alioto T."/>
            <person name="Alioto T."/>
            <person name="Gomez Garrido J."/>
        </authorList>
    </citation>
    <scope>NUCLEOTIDE SEQUENCE [LARGE SCALE GENOMIC DNA]</scope>
</reference>
<keyword evidence="1" id="KW-0175">Coiled coil</keyword>
<feature type="coiled-coil region" evidence="1">
    <location>
        <begin position="39"/>
        <end position="115"/>
    </location>
</feature>
<keyword evidence="4" id="KW-1185">Reference proteome</keyword>
<gene>
    <name evidence="3" type="ORF">CLODIP_2_CD08269</name>
</gene>
<sequence>MFGKSTNNLSGDELRREIQLNKERISEWSEMVNKFGDRLKELDREHDHLACEENRLQLEVEGKKQLVAESQAELIKLEDEVKSARMSAEKSAARRLQMEQQAATMKNTLQNLLQAEYSMQREAAAKREAMANEFEPQHATRVAQERMLAEETMAMRHDVDQLKETTEMMRNKEEARQIDVAENREKLTAAETKMQELRQALKEKQEDYERRKKDLSSEVAKKERMLHDSDQELRDKIFALAELNREVEKIENDHNAMVKNNDSVQQHIHAEREQVRSLQMALVEIETKHHREAERLTRLTAELEQAQIDYKRKSKEMAEMIEREQQAAMNYMNQLENELGDATAEEDRARSSNRPQRETDPEFEHLHNEVNEKVLELANLKREHEKNLEEAHQEHCRRKAQIEVSNNNMSSEQRFYQLDQTYRKDMELFEKQKAVAELKLSEATSQLANLQAEISSQLAEVSPDLWKLRQTLKDDEQFEHTINKMAKQRELNLHQTDTRLKLLNQQKSVIENKLTQLNKNCEVMQRQLASMKQNKRSTRNADDHKKNTGILAVNTTTTRISMPAKTKSASSADNRN</sequence>
<evidence type="ECO:0000313" key="3">
    <source>
        <dbReference type="EMBL" id="CAB3370905.1"/>
    </source>
</evidence>
<dbReference type="EMBL" id="CADEPI010000056">
    <property type="protein sequence ID" value="CAB3370905.1"/>
    <property type="molecule type" value="Genomic_DNA"/>
</dbReference>